<feature type="transmembrane region" description="Helical" evidence="1">
    <location>
        <begin position="106"/>
        <end position="123"/>
    </location>
</feature>
<sequence length="360" mass="38502">MIRWQLMSSTDADVGLMGPNPEQTTHTFHVHGMHCAACTLLIEETFKELPNVTNVHASLPNHQVTITGDFSEPPELIAEKLTELVKSHGYTVSMEKTEKGAGWGDFVYALPIALVIIVGFLALQKMGLTNLITSSDVSYGTAFVLGLIASVSTCLAVVGGLVLSLSAISAKEGGTWRTQTLFHVGRLAGFFVLGGVVGVVGNSLHLGLTANIVLGIIIALVMLILGINLLDVFHFTKRLQFTLPKIFSRHVVAGSRHDHYLAPVLVGIGTFFLPCGFTQSMQLYALSTGNFMQGALTMFVFALGTLPVLALLSFGSLNIAHKPWKGIFFKTAGLIVIALALLNLSNALATAGIINPLFNF</sequence>
<evidence type="ECO:0000313" key="3">
    <source>
        <dbReference type="EMBL" id="KKW34598.1"/>
    </source>
</evidence>
<dbReference type="EMBL" id="LCRM01000068">
    <property type="protein sequence ID" value="KKW34598.1"/>
    <property type="molecule type" value="Genomic_DNA"/>
</dbReference>
<dbReference type="GO" id="GO:0046872">
    <property type="term" value="F:metal ion binding"/>
    <property type="evidence" value="ECO:0007669"/>
    <property type="project" value="InterPro"/>
</dbReference>
<dbReference type="PROSITE" id="PS50846">
    <property type="entry name" value="HMA_2"/>
    <property type="match status" value="1"/>
</dbReference>
<protein>
    <submittedName>
        <fullName evidence="3">Heavy metal transport/detoxification protein</fullName>
    </submittedName>
</protein>
<keyword evidence="1" id="KW-0472">Membrane</keyword>
<feature type="transmembrane region" description="Helical" evidence="1">
    <location>
        <begin position="180"/>
        <end position="200"/>
    </location>
</feature>
<organism evidence="3 4">
    <name type="scientific">Candidatus Giovannonibacteria bacterium GW2011_GWA2_53_7</name>
    <dbReference type="NCBI Taxonomy" id="1618650"/>
    <lineage>
        <taxon>Bacteria</taxon>
        <taxon>Candidatus Giovannoniibacteriota</taxon>
    </lineage>
</organism>
<evidence type="ECO:0000259" key="2">
    <source>
        <dbReference type="PROSITE" id="PS50846"/>
    </source>
</evidence>
<feature type="transmembrane region" description="Helical" evidence="1">
    <location>
        <begin position="332"/>
        <end position="354"/>
    </location>
</feature>
<keyword evidence="1" id="KW-1133">Transmembrane helix</keyword>
<reference evidence="3 4" key="1">
    <citation type="journal article" date="2015" name="Nature">
        <title>rRNA introns, odd ribosomes, and small enigmatic genomes across a large radiation of phyla.</title>
        <authorList>
            <person name="Brown C.T."/>
            <person name="Hug L.A."/>
            <person name="Thomas B.C."/>
            <person name="Sharon I."/>
            <person name="Castelle C.J."/>
            <person name="Singh A."/>
            <person name="Wilkins M.J."/>
            <person name="Williams K.H."/>
            <person name="Banfield J.F."/>
        </authorList>
    </citation>
    <scope>NUCLEOTIDE SEQUENCE [LARGE SCALE GENOMIC DNA]</scope>
</reference>
<evidence type="ECO:0000313" key="4">
    <source>
        <dbReference type="Proteomes" id="UP000034290"/>
    </source>
</evidence>
<dbReference type="Proteomes" id="UP000034290">
    <property type="component" value="Unassembled WGS sequence"/>
</dbReference>
<accession>A0A0G1XTW3</accession>
<keyword evidence="1" id="KW-0812">Transmembrane</keyword>
<feature type="transmembrane region" description="Helical" evidence="1">
    <location>
        <begin position="260"/>
        <end position="279"/>
    </location>
</feature>
<feature type="domain" description="HMA" evidence="2">
    <location>
        <begin position="24"/>
        <end position="93"/>
    </location>
</feature>
<gene>
    <name evidence="3" type="ORF">UY81_C0068G0002</name>
</gene>
<dbReference type="Gene3D" id="3.30.70.100">
    <property type="match status" value="1"/>
</dbReference>
<feature type="transmembrane region" description="Helical" evidence="1">
    <location>
        <begin position="299"/>
        <end position="320"/>
    </location>
</feature>
<dbReference type="PANTHER" id="PTHR42208">
    <property type="entry name" value="HEAVY METAL TRANSPORTER-RELATED"/>
    <property type="match status" value="1"/>
</dbReference>
<dbReference type="SUPFAM" id="SSF55008">
    <property type="entry name" value="HMA, heavy metal-associated domain"/>
    <property type="match status" value="1"/>
</dbReference>
<dbReference type="Pfam" id="PF13386">
    <property type="entry name" value="DsbD_2"/>
    <property type="match status" value="1"/>
</dbReference>
<feature type="transmembrane region" description="Helical" evidence="1">
    <location>
        <begin position="143"/>
        <end position="168"/>
    </location>
</feature>
<dbReference type="CDD" id="cd00371">
    <property type="entry name" value="HMA"/>
    <property type="match status" value="1"/>
</dbReference>
<proteinExistence type="predicted"/>
<dbReference type="InterPro" id="IPR036163">
    <property type="entry name" value="HMA_dom_sf"/>
</dbReference>
<dbReference type="InterPro" id="IPR039447">
    <property type="entry name" value="UreH-like_TM_dom"/>
</dbReference>
<name>A0A0G1XTW3_9BACT</name>
<comment type="caution">
    <text evidence="3">The sequence shown here is derived from an EMBL/GenBank/DDBJ whole genome shotgun (WGS) entry which is preliminary data.</text>
</comment>
<dbReference type="AlphaFoldDB" id="A0A0G1XTW3"/>
<evidence type="ECO:0000256" key="1">
    <source>
        <dbReference type="SAM" id="Phobius"/>
    </source>
</evidence>
<dbReference type="Pfam" id="PF00403">
    <property type="entry name" value="HMA"/>
    <property type="match status" value="1"/>
</dbReference>
<feature type="transmembrane region" description="Helical" evidence="1">
    <location>
        <begin position="206"/>
        <end position="230"/>
    </location>
</feature>
<dbReference type="PANTHER" id="PTHR42208:SF1">
    <property type="entry name" value="HEAVY METAL TRANSPORTER"/>
    <property type="match status" value="1"/>
</dbReference>
<dbReference type="InterPro" id="IPR006121">
    <property type="entry name" value="HMA_dom"/>
</dbReference>